<dbReference type="PANTHER" id="PTHR35372:SF2">
    <property type="entry name" value="SF3 HELICASE DOMAIN-CONTAINING PROTEIN"/>
    <property type="match status" value="1"/>
</dbReference>
<organism evidence="7 8">
    <name type="scientific">Bradyrhizobium uaiense</name>
    <dbReference type="NCBI Taxonomy" id="2594946"/>
    <lineage>
        <taxon>Bacteria</taxon>
        <taxon>Pseudomonadati</taxon>
        <taxon>Pseudomonadota</taxon>
        <taxon>Alphaproteobacteria</taxon>
        <taxon>Hyphomicrobiales</taxon>
        <taxon>Nitrobacteraceae</taxon>
        <taxon>Bradyrhizobium</taxon>
    </lineage>
</organism>
<sequence>MTQTTNGGLCGPTEKHVRANDRKGQDFNDWLNSGIDPTRIADMIDYGDEMVYLVASDAIHDFGHEPPFPIDDDFNASNDWTAEKWEAPIEDPPEWLTSMPPNLGDDSTSVTTDTPALGNPPSPPKLKGPGRETLAACSLLDQSDTDNAKRLEAYFPNELLIMQAAGIPGGDKLAWSGRHWDIDNGEANAWMMAQAVGDFIQLEADLLRPTEVEQKAIDAGSKAASDLNGTRDHDETSAKTLHEAVKSGKAAQRSFAARKAAHKRFGVISKNASRLKAMLECGAPRWRKPAEEFNASALSVATLSHTLAFVQENDLECPDDKSTRTICRIRARKGHRKSDYITALVPVMYDQSARAPFFESWIEKMMPDPEARRTLQQFSGISILGVPLQRFMFHYGEGANGKSVYLELLMRLLGKSFAVGLPTESIIGQGERSAGGASPDLIRLFGKRMVRVLELPEGKPLQSELVKKLTGSEEIPVRTLFKGFVDFMPRAKPHMSGNGLPKITDTSNGIWRRMLLLKWPVQIAEKDMRDPEEMVGEMLKDAPGILNWLCEGALDFLQNGLYVAPSVAAATADYRKEMDIVMQFAEDCLERVDGSKVQARPMYQAFLEWCHANSKSPVFETKFGRDLKRHFERDDSKRLRFYLNVKLRDDRPRAEMNGSNRADPLDDVVPV</sequence>
<keyword evidence="8" id="KW-1185">Reference proteome</keyword>
<keyword evidence="1" id="KW-0547">Nucleotide-binding</keyword>
<evidence type="ECO:0000256" key="2">
    <source>
        <dbReference type="ARBA" id="ARBA00022801"/>
    </source>
</evidence>
<dbReference type="Gene3D" id="3.40.50.300">
    <property type="entry name" value="P-loop containing nucleotide triphosphate hydrolases"/>
    <property type="match status" value="1"/>
</dbReference>
<dbReference type="InterPro" id="IPR027417">
    <property type="entry name" value="P-loop_NTPase"/>
</dbReference>
<evidence type="ECO:0000313" key="8">
    <source>
        <dbReference type="Proteomes" id="UP000468531"/>
    </source>
</evidence>
<dbReference type="GO" id="GO:0016787">
    <property type="term" value="F:hydrolase activity"/>
    <property type="evidence" value="ECO:0007669"/>
    <property type="project" value="UniProtKB-KW"/>
</dbReference>
<feature type="region of interest" description="Disordered" evidence="5">
    <location>
        <begin position="89"/>
        <end position="130"/>
    </location>
</feature>
<dbReference type="Pfam" id="PF03288">
    <property type="entry name" value="Pox_D5"/>
    <property type="match status" value="1"/>
</dbReference>
<evidence type="ECO:0000256" key="4">
    <source>
        <dbReference type="ARBA" id="ARBA00022840"/>
    </source>
</evidence>
<dbReference type="PANTHER" id="PTHR35372">
    <property type="entry name" value="ATP BINDING PROTEIN-RELATED"/>
    <property type="match status" value="1"/>
</dbReference>
<name>A0A6P1B9Z5_9BRAD</name>
<gene>
    <name evidence="7" type="ORF">FNJ47_05325</name>
</gene>
<dbReference type="EMBL" id="VKHP01000011">
    <property type="protein sequence ID" value="NEU95267.1"/>
    <property type="molecule type" value="Genomic_DNA"/>
</dbReference>
<comment type="caution">
    <text evidence="7">The sequence shown here is derived from an EMBL/GenBank/DDBJ whole genome shotgun (WGS) entry which is preliminary data.</text>
</comment>
<dbReference type="InterPro" id="IPR051620">
    <property type="entry name" value="ORF904-like_C"/>
</dbReference>
<keyword evidence="3" id="KW-0347">Helicase</keyword>
<dbReference type="InterPro" id="IPR014818">
    <property type="entry name" value="Phage/plasmid_primase_P4_C"/>
</dbReference>
<feature type="region of interest" description="Disordered" evidence="5">
    <location>
        <begin position="1"/>
        <end position="25"/>
    </location>
</feature>
<dbReference type="AlphaFoldDB" id="A0A6P1B9Z5"/>
<dbReference type="InterPro" id="IPR006500">
    <property type="entry name" value="Helicase_put_C_phage/plasmid"/>
</dbReference>
<protein>
    <submittedName>
        <fullName evidence="7">DNA primase</fullName>
    </submittedName>
</protein>
<reference evidence="7 8" key="1">
    <citation type="journal article" date="2020" name="Arch. Microbiol.">
        <title>Bradyrhizobium uaiense sp. nov., a new highly efficient cowpea symbiont.</title>
        <authorList>
            <person name="Cabral Michel D."/>
            <person name="Azarias Guimaraes A."/>
            <person name="Martins da Costa E."/>
            <person name="Soares de Carvalho T."/>
            <person name="Balsanelli E."/>
            <person name="Willems A."/>
            <person name="Maltempi de Souza E."/>
            <person name="de Souza Moreira F.M."/>
        </authorList>
    </citation>
    <scope>NUCLEOTIDE SEQUENCE [LARGE SCALE GENOMIC DNA]</scope>
    <source>
        <strain evidence="7 8">UFLA 03-164</strain>
    </source>
</reference>
<evidence type="ECO:0000259" key="6">
    <source>
        <dbReference type="PROSITE" id="PS51206"/>
    </source>
</evidence>
<dbReference type="RefSeq" id="WP_163151307.1">
    <property type="nucleotide sequence ID" value="NZ_VKHP01000011.1"/>
</dbReference>
<accession>A0A6P1B9Z5</accession>
<evidence type="ECO:0000313" key="7">
    <source>
        <dbReference type="EMBL" id="NEU95267.1"/>
    </source>
</evidence>
<dbReference type="NCBIfam" id="TIGR01613">
    <property type="entry name" value="primase_Cterm"/>
    <property type="match status" value="1"/>
</dbReference>
<proteinExistence type="predicted"/>
<evidence type="ECO:0000256" key="3">
    <source>
        <dbReference type="ARBA" id="ARBA00022806"/>
    </source>
</evidence>
<dbReference type="InterPro" id="IPR004968">
    <property type="entry name" value="DNA_primase/NTPase_C"/>
</dbReference>
<keyword evidence="2" id="KW-0378">Hydrolase</keyword>
<dbReference type="SMART" id="SM00885">
    <property type="entry name" value="D5_N"/>
    <property type="match status" value="1"/>
</dbReference>
<dbReference type="GO" id="GO:0005524">
    <property type="term" value="F:ATP binding"/>
    <property type="evidence" value="ECO:0007669"/>
    <property type="project" value="UniProtKB-KW"/>
</dbReference>
<dbReference type="InterPro" id="IPR014015">
    <property type="entry name" value="Helicase_SF3_DNA-vir"/>
</dbReference>
<feature type="compositionally biased region" description="Polar residues" evidence="5">
    <location>
        <begin position="105"/>
        <end position="114"/>
    </location>
</feature>
<evidence type="ECO:0000256" key="1">
    <source>
        <dbReference type="ARBA" id="ARBA00022741"/>
    </source>
</evidence>
<keyword evidence="4" id="KW-0067">ATP-binding</keyword>
<dbReference type="GO" id="GO:0004386">
    <property type="term" value="F:helicase activity"/>
    <property type="evidence" value="ECO:0007669"/>
    <property type="project" value="UniProtKB-KW"/>
</dbReference>
<evidence type="ECO:0000256" key="5">
    <source>
        <dbReference type="SAM" id="MobiDB-lite"/>
    </source>
</evidence>
<dbReference type="PROSITE" id="PS51206">
    <property type="entry name" value="SF3_HELICASE_1"/>
    <property type="match status" value="1"/>
</dbReference>
<feature type="domain" description="SF3 helicase" evidence="6">
    <location>
        <begin position="370"/>
        <end position="532"/>
    </location>
</feature>
<feature type="compositionally biased region" description="Basic and acidic residues" evidence="5">
    <location>
        <begin position="13"/>
        <end position="25"/>
    </location>
</feature>
<dbReference type="Proteomes" id="UP000468531">
    <property type="component" value="Unassembled WGS sequence"/>
</dbReference>